<dbReference type="PANTHER" id="PTHR33928:SF2">
    <property type="entry name" value="PECTATE LYASE SUPERFAMILY PROTEIN DOMAIN-CONTAINING PROTEIN-RELATED"/>
    <property type="match status" value="1"/>
</dbReference>
<dbReference type="Proteomes" id="UP000184330">
    <property type="component" value="Unassembled WGS sequence"/>
</dbReference>
<keyword evidence="2" id="KW-0732">Signal</keyword>
<sequence>MVCNNSSFRRPLFISIICLGTFLQLIQGLPWARSDTSILQVKKSLESYPFSYAGPELKVRKAEEHFEKRQSGSYWYEDAQHGISAFGTGGYKVFRNVKDYGAKGDGSTDDTAAINLAITDGNRCGQTCGSSSTTPAVVYFPNGTYVVSQPLIQYYNTQFVGNPNAIPTLKAAPTFAGIAVIDSNVYILGANGNEWYIAQSNFYRQVRNFVIDISACPNVTPDGFAPTGIHWQVAQATSLQNLKFVMSQAAGTTHIGIFMENGSGGYLGDLTFIGGAIGMRCGSQQFTSRNLNFQLCSTAIEMIWDWGWTWKGLNIFQSWIGINITALTSATALHGQGVAAIAVLDSVMTNVPIGILTSGKTNTMLENVQLNNVPIAIGYSGGPTVLQGGDLLIDNYGNGNNFVMSETTLTPGFLNGAYSPSAKSAASSTLRDSTGWFARSKPQYETLGIGSFSNVMAHGAKGNGVTDDTAAINAAIASAAGNSVVYFPHGSYIVSNTIKIPPGTKIVGEVWSEIMGRGDNFADVTNPVVMVQVGTAGQSGVVEISDMLFTVSGPTAGAILMEWNMKSSSQGSTAMWDSHFRVGGAAGSHLQYADCPREEATVNTNCIAATTLLHVTSAGTGYFENVWVWVADHDLDIPSQDQVSIYAARCFLIESTGPVWLYGTAAEHCTLYQYHFYQAQNLFAATLQTETPYYQPEPKAPAPFQGAFALTSDPTFSYCSLSSTTCAYAWGLEIIASSNLMIYGAGFYSWFQWYSQICLYGEICQERIARVFDSNNIFLVNLYTKGSTSMIQGAQVADIRAVDNMDGFLGTIVGWTGLNLPGSLDTPSNVIPLPPWIWDVPNPTVSCHIPCTILPPPTPILPIQPPPFTTTISGTPITVTPPAITSPGLSIEPIPVVVPGSEIVIPVIVPTPVVIVPPVALDPNTPGGPPPILPPPIPMPLPPPVPCFEFCGPPFPPILPPIVVVEGPPIPVAALPPPIPDPDDPDDDPEDDTEKDCIPIIPQAIGNTWPSPSNIPSWGQPSNTIGTNCDWDGSVEQLEQTITLAVTPGTMSFTFDAFGLMNVGPNNRISMSGATMQVYAPGVSSWSTVNTPASPGATSNQNYITVDVPRNPLASEILVTGQLSQSVSRILVQIIFEASTACGGNGIPAPGGSGSAGGGGGGGSSTPLPPEDPTKSDGTIDCSGTRTDGAGTDSMLDCLWPFGSITIQGQTLEEGSTISSQNINGNCVRSGVSKNGNVITNNWCIVYEEAGCAFVISDKYKDFGSCYPGWSVISGSVFRNMAVVGANQCAGNERTAIAAGPFQPCNSVAQTLCLTNPAHPEICGVP</sequence>
<dbReference type="Gene3D" id="2.160.20.10">
    <property type="entry name" value="Single-stranded right-handed beta-helix, Pectin lyase-like"/>
    <property type="match status" value="2"/>
</dbReference>
<dbReference type="InterPro" id="IPR024535">
    <property type="entry name" value="RHGA/B-epi-like_pectate_lyase"/>
</dbReference>
<accession>A0A1L7WEQ6</accession>
<feature type="region of interest" description="Disordered" evidence="1">
    <location>
        <begin position="1147"/>
        <end position="1188"/>
    </location>
</feature>
<keyword evidence="5" id="KW-1185">Reference proteome</keyword>
<dbReference type="PANTHER" id="PTHR33928">
    <property type="entry name" value="POLYGALACTURONASE QRT3"/>
    <property type="match status" value="1"/>
</dbReference>
<dbReference type="GO" id="GO:0004650">
    <property type="term" value="F:polygalacturonase activity"/>
    <property type="evidence" value="ECO:0007669"/>
    <property type="project" value="InterPro"/>
</dbReference>
<protein>
    <recommendedName>
        <fullName evidence="3">Rhamnogalacturonase A/B/Epimerase-like pectate lyase domain-containing protein</fullName>
    </recommendedName>
</protein>
<feature type="signal peptide" evidence="2">
    <location>
        <begin position="1"/>
        <end position="28"/>
    </location>
</feature>
<dbReference type="CDD" id="cd23668">
    <property type="entry name" value="GH55_beta13glucanase-like"/>
    <property type="match status" value="1"/>
</dbReference>
<feature type="region of interest" description="Disordered" evidence="1">
    <location>
        <begin position="973"/>
        <end position="996"/>
    </location>
</feature>
<organism evidence="4 5">
    <name type="scientific">Phialocephala subalpina</name>
    <dbReference type="NCBI Taxonomy" id="576137"/>
    <lineage>
        <taxon>Eukaryota</taxon>
        <taxon>Fungi</taxon>
        <taxon>Dikarya</taxon>
        <taxon>Ascomycota</taxon>
        <taxon>Pezizomycotina</taxon>
        <taxon>Leotiomycetes</taxon>
        <taxon>Helotiales</taxon>
        <taxon>Mollisiaceae</taxon>
        <taxon>Phialocephala</taxon>
        <taxon>Phialocephala fortinii species complex</taxon>
    </lineage>
</organism>
<feature type="chain" id="PRO_5012137400" description="Rhamnogalacturonase A/B/Epimerase-like pectate lyase domain-containing protein" evidence="2">
    <location>
        <begin position="29"/>
        <end position="1326"/>
    </location>
</feature>
<feature type="domain" description="Rhamnogalacturonase A/B/Epimerase-like pectate lyase" evidence="3">
    <location>
        <begin position="452"/>
        <end position="510"/>
    </location>
</feature>
<feature type="compositionally biased region" description="Acidic residues" evidence="1">
    <location>
        <begin position="981"/>
        <end position="994"/>
    </location>
</feature>
<feature type="domain" description="Rhamnogalacturonase A/B/Epimerase-like pectate lyase" evidence="3">
    <location>
        <begin position="94"/>
        <end position="322"/>
    </location>
</feature>
<proteinExistence type="predicted"/>
<evidence type="ECO:0000256" key="1">
    <source>
        <dbReference type="SAM" id="MobiDB-lite"/>
    </source>
</evidence>
<evidence type="ECO:0000313" key="5">
    <source>
        <dbReference type="Proteomes" id="UP000184330"/>
    </source>
</evidence>
<dbReference type="OrthoDB" id="1046782at2759"/>
<name>A0A1L7WEQ6_9HELO</name>
<dbReference type="EMBL" id="FJOG01000001">
    <property type="protein sequence ID" value="CZR51254.1"/>
    <property type="molecule type" value="Genomic_DNA"/>
</dbReference>
<feature type="compositionally biased region" description="Gly residues" evidence="1">
    <location>
        <begin position="1147"/>
        <end position="1164"/>
    </location>
</feature>
<evidence type="ECO:0000259" key="3">
    <source>
        <dbReference type="Pfam" id="PF12708"/>
    </source>
</evidence>
<dbReference type="Pfam" id="PF12708">
    <property type="entry name" value="Pect-lyase_RHGA_epim"/>
    <property type="match status" value="2"/>
</dbReference>
<dbReference type="SUPFAM" id="SSF51126">
    <property type="entry name" value="Pectin lyase-like"/>
    <property type="match status" value="2"/>
</dbReference>
<evidence type="ECO:0000313" key="4">
    <source>
        <dbReference type="EMBL" id="CZR51254.1"/>
    </source>
</evidence>
<dbReference type="InterPro" id="IPR011050">
    <property type="entry name" value="Pectin_lyase_fold/virulence"/>
</dbReference>
<dbReference type="InterPro" id="IPR012334">
    <property type="entry name" value="Pectin_lyas_fold"/>
</dbReference>
<gene>
    <name evidence="4" type="ORF">PAC_01129</name>
</gene>
<dbReference type="InterPro" id="IPR039279">
    <property type="entry name" value="QRT3-like"/>
</dbReference>
<dbReference type="FunFam" id="2.160.20.10:FF:000049">
    <property type="entry name" value="Putative exo-beta-1,3-glucanase"/>
    <property type="match status" value="1"/>
</dbReference>
<reference evidence="4 5" key="1">
    <citation type="submission" date="2016-03" db="EMBL/GenBank/DDBJ databases">
        <authorList>
            <person name="Ploux O."/>
        </authorList>
    </citation>
    <scope>NUCLEOTIDE SEQUENCE [LARGE SCALE GENOMIC DNA]</scope>
    <source>
        <strain evidence="4 5">UAMH 11012</strain>
    </source>
</reference>
<dbReference type="STRING" id="576137.A0A1L7WEQ6"/>
<evidence type="ECO:0000256" key="2">
    <source>
        <dbReference type="SAM" id="SignalP"/>
    </source>
</evidence>